<sequence length="387" mass="42776">MNASGGIRRLGLDISFAADGFDQLAANAICSICHDYMEDVVEVDCQARHIFCRPCAQMVYDRGQPCPECRGHMSRIETAHLRIRSPIEQVKWKCTNFQQGCEFSDTKKELEKHLDKECEQEETKCPFRGCGQKGHRAIILQHKAVCPPRPVPCTHCHAAVPFDAMVGHLSRCVKVPIPCPSGCGKNLPRGEIDLHRQTECEEQTVCCEVPGCGQGLKRKDMGTHQNENMQKHMKLLTSRLLALDSTPQSFTVLLPEYEAKAAGVPVYGQLRSAYFSFKGFTFNLGVYPKGMLGSEPGMAVVSLHKLGDFKGELSYSIEAATGNYKKTFAFSLVNIGDGRGKTNFCRAEDLLRAARSRQDRALEIRVTLSAPAKDSEASVIEGYAPSV</sequence>
<dbReference type="PROSITE" id="PS50089">
    <property type="entry name" value="ZF_RING_2"/>
    <property type="match status" value="1"/>
</dbReference>
<feature type="zinc finger region" description="TRAF-type" evidence="4">
    <location>
        <begin position="113"/>
        <end position="165"/>
    </location>
</feature>
<dbReference type="SUPFAM" id="SSF49599">
    <property type="entry name" value="TRAF domain-like"/>
    <property type="match status" value="2"/>
</dbReference>
<dbReference type="InterPro" id="IPR013083">
    <property type="entry name" value="Znf_RING/FYVE/PHD"/>
</dbReference>
<evidence type="ECO:0000259" key="6">
    <source>
        <dbReference type="PROSITE" id="PS50145"/>
    </source>
</evidence>
<keyword evidence="3 4" id="KW-0862">Zinc</keyword>
<feature type="domain" description="RING-type" evidence="5">
    <location>
        <begin position="30"/>
        <end position="70"/>
    </location>
</feature>
<dbReference type="PROSITE" id="PS50145">
    <property type="entry name" value="ZF_TRAF"/>
    <property type="match status" value="2"/>
</dbReference>
<reference evidence="7" key="1">
    <citation type="submission" date="2014-11" db="EMBL/GenBank/DDBJ databases">
        <authorList>
            <person name="Otto D Thomas"/>
            <person name="Naeem Raeece"/>
        </authorList>
    </citation>
    <scope>NUCLEOTIDE SEQUENCE</scope>
</reference>
<organism evidence="7">
    <name type="scientific">Chromera velia CCMP2878</name>
    <dbReference type="NCBI Taxonomy" id="1169474"/>
    <lineage>
        <taxon>Eukaryota</taxon>
        <taxon>Sar</taxon>
        <taxon>Alveolata</taxon>
        <taxon>Colpodellida</taxon>
        <taxon>Chromeraceae</taxon>
        <taxon>Chromera</taxon>
    </lineage>
</organism>
<feature type="domain" description="TRAF-type" evidence="6">
    <location>
        <begin position="168"/>
        <end position="212"/>
    </location>
</feature>
<dbReference type="SUPFAM" id="SSF57850">
    <property type="entry name" value="RING/U-box"/>
    <property type="match status" value="1"/>
</dbReference>
<evidence type="ECO:0000313" key="7">
    <source>
        <dbReference type="EMBL" id="CEM46613.1"/>
    </source>
</evidence>
<feature type="zinc finger region" description="TRAF-type" evidence="4">
    <location>
        <begin position="168"/>
        <end position="212"/>
    </location>
</feature>
<dbReference type="Pfam" id="PF02176">
    <property type="entry name" value="zf-TRAF"/>
    <property type="match status" value="1"/>
</dbReference>
<accession>A0A0G4HQQ4</accession>
<dbReference type="InterPro" id="IPR001293">
    <property type="entry name" value="Znf_TRAF"/>
</dbReference>
<dbReference type="GO" id="GO:0008270">
    <property type="term" value="F:zinc ion binding"/>
    <property type="evidence" value="ECO:0007669"/>
    <property type="project" value="UniProtKB-KW"/>
</dbReference>
<evidence type="ECO:0000256" key="3">
    <source>
        <dbReference type="ARBA" id="ARBA00022833"/>
    </source>
</evidence>
<dbReference type="InterPro" id="IPR001841">
    <property type="entry name" value="Znf_RING"/>
</dbReference>
<evidence type="ECO:0008006" key="8">
    <source>
        <dbReference type="Google" id="ProtNLM"/>
    </source>
</evidence>
<dbReference type="Pfam" id="PF00097">
    <property type="entry name" value="zf-C3HC4"/>
    <property type="match status" value="1"/>
</dbReference>
<evidence type="ECO:0000256" key="4">
    <source>
        <dbReference type="PROSITE-ProRule" id="PRU00207"/>
    </source>
</evidence>
<gene>
    <name evidence="7" type="ORF">Cvel_1252</name>
</gene>
<keyword evidence="2 4" id="KW-0863">Zinc-finger</keyword>
<evidence type="ECO:0000256" key="1">
    <source>
        <dbReference type="ARBA" id="ARBA00022723"/>
    </source>
</evidence>
<name>A0A0G4HQQ4_9ALVE</name>
<dbReference type="PANTHER" id="PTHR10131:SF94">
    <property type="entry name" value="TNF RECEPTOR-ASSOCIATED FACTOR 4"/>
    <property type="match status" value="1"/>
</dbReference>
<protein>
    <recommendedName>
        <fullName evidence="8">RING-type domain-containing protein</fullName>
    </recommendedName>
</protein>
<proteinExistence type="predicted"/>
<dbReference type="AlphaFoldDB" id="A0A0G4HQQ4"/>
<dbReference type="EMBL" id="CDMZ01003503">
    <property type="protein sequence ID" value="CEM46613.1"/>
    <property type="molecule type" value="Genomic_DNA"/>
</dbReference>
<dbReference type="PhylomeDB" id="A0A0G4HQQ4"/>
<dbReference type="PANTHER" id="PTHR10131">
    <property type="entry name" value="TNF RECEPTOR ASSOCIATED FACTOR"/>
    <property type="match status" value="1"/>
</dbReference>
<dbReference type="VEuPathDB" id="CryptoDB:Cvel_1252"/>
<evidence type="ECO:0000256" key="2">
    <source>
        <dbReference type="ARBA" id="ARBA00022771"/>
    </source>
</evidence>
<dbReference type="InterPro" id="IPR018957">
    <property type="entry name" value="Znf_C3HC4_RING-type"/>
</dbReference>
<evidence type="ECO:0000259" key="5">
    <source>
        <dbReference type="PROSITE" id="PS50089"/>
    </source>
</evidence>
<feature type="domain" description="TRAF-type" evidence="6">
    <location>
        <begin position="113"/>
        <end position="165"/>
    </location>
</feature>
<dbReference type="Gene3D" id="3.30.40.10">
    <property type="entry name" value="Zinc/RING finger domain, C3HC4 (zinc finger)"/>
    <property type="match status" value="3"/>
</dbReference>
<keyword evidence="1 4" id="KW-0479">Metal-binding</keyword>